<dbReference type="AlphaFoldDB" id="A0A1G8E541"/>
<proteinExistence type="predicted"/>
<protein>
    <submittedName>
        <fullName evidence="1">Uncharacterized protein</fullName>
    </submittedName>
</protein>
<dbReference type="EMBL" id="FNDU01000002">
    <property type="protein sequence ID" value="SDH64749.1"/>
    <property type="molecule type" value="Genomic_DNA"/>
</dbReference>
<organism evidence="1 2">
    <name type="scientific">Alteribacillus bidgolensis</name>
    <dbReference type="NCBI Taxonomy" id="930129"/>
    <lineage>
        <taxon>Bacteria</taxon>
        <taxon>Bacillati</taxon>
        <taxon>Bacillota</taxon>
        <taxon>Bacilli</taxon>
        <taxon>Bacillales</taxon>
        <taxon>Bacillaceae</taxon>
        <taxon>Alteribacillus</taxon>
    </lineage>
</organism>
<reference evidence="1 2" key="1">
    <citation type="submission" date="2016-10" db="EMBL/GenBank/DDBJ databases">
        <authorList>
            <person name="de Groot N.N."/>
        </authorList>
    </citation>
    <scope>NUCLEOTIDE SEQUENCE [LARGE SCALE GENOMIC DNA]</scope>
    <source>
        <strain evidence="2">P4B,CCM 7963,CECT 7998,DSM 25260,IBRC-M 10614,KCTC 13821</strain>
    </source>
</reference>
<evidence type="ECO:0000313" key="2">
    <source>
        <dbReference type="Proteomes" id="UP000199017"/>
    </source>
</evidence>
<dbReference type="RefSeq" id="WP_141395265.1">
    <property type="nucleotide sequence ID" value="NZ_FNDU01000002.1"/>
</dbReference>
<gene>
    <name evidence="1" type="ORF">SAMN05216352_10268</name>
</gene>
<dbReference type="STRING" id="930129.SAMN05216352_10268"/>
<evidence type="ECO:0000313" key="1">
    <source>
        <dbReference type="EMBL" id="SDH64749.1"/>
    </source>
</evidence>
<accession>A0A1G8E541</accession>
<sequence>MQDINRSSIEVSAFYDDFSGKLSFNRTEAGNFNTDGEEMVFEGSLFTGALGITHSSAGTNADGNLLITDPNGDETEFNWTLEEGILKDTTGVIQPMNRLP</sequence>
<name>A0A1G8E541_9BACI</name>
<dbReference type="Proteomes" id="UP000199017">
    <property type="component" value="Unassembled WGS sequence"/>
</dbReference>
<keyword evidence="2" id="KW-1185">Reference proteome</keyword>